<keyword evidence="3" id="KW-1185">Reference proteome</keyword>
<protein>
    <submittedName>
        <fullName evidence="2">Branched-chain amino acid ABC transporter</fullName>
    </submittedName>
</protein>
<evidence type="ECO:0000256" key="1">
    <source>
        <dbReference type="SAM" id="MobiDB-lite"/>
    </source>
</evidence>
<comment type="caution">
    <text evidence="2">The sequence shown here is derived from an EMBL/GenBank/DDBJ whole genome shotgun (WGS) entry which is preliminary data.</text>
</comment>
<dbReference type="AlphaFoldDB" id="A0AA41QQK7"/>
<organism evidence="2 3">
    <name type="scientific">Paradevosia shaoguanensis</name>
    <dbReference type="NCBI Taxonomy" id="1335043"/>
    <lineage>
        <taxon>Bacteria</taxon>
        <taxon>Pseudomonadati</taxon>
        <taxon>Pseudomonadota</taxon>
        <taxon>Alphaproteobacteria</taxon>
        <taxon>Hyphomicrobiales</taxon>
        <taxon>Devosiaceae</taxon>
        <taxon>Paradevosia</taxon>
    </lineage>
</organism>
<gene>
    <name evidence="2" type="ORF">ML536_20455</name>
</gene>
<accession>A0AA41QQK7</accession>
<dbReference type="EMBL" id="JALAZD010000004">
    <property type="protein sequence ID" value="MCI0129211.1"/>
    <property type="molecule type" value="Genomic_DNA"/>
</dbReference>
<reference evidence="2" key="1">
    <citation type="submission" date="2022-03" db="EMBL/GenBank/DDBJ databases">
        <title>The complete genome sequence of a Methyloterrigena soli.</title>
        <authorList>
            <person name="Zi Z."/>
        </authorList>
    </citation>
    <scope>NUCLEOTIDE SEQUENCE</scope>
    <source>
        <strain evidence="2">M48</strain>
    </source>
</reference>
<name>A0AA41QQK7_9HYPH</name>
<sequence length="147" mass="16353">MTENIASFSLDDFASADTATMTVMVNGKATDWDWTFAGPGHPKSVAQSDRLAREELKRQRSLQQARANGKKWTAPEETPDELRRENVANVVERLVGWSPVKIDGKDFAFTPENATLLLADPKRVGLLTQALEFLADENSFTRRSATN</sequence>
<evidence type="ECO:0000313" key="3">
    <source>
        <dbReference type="Proteomes" id="UP001156140"/>
    </source>
</evidence>
<evidence type="ECO:0000313" key="2">
    <source>
        <dbReference type="EMBL" id="MCI0129211.1"/>
    </source>
</evidence>
<feature type="region of interest" description="Disordered" evidence="1">
    <location>
        <begin position="38"/>
        <end position="84"/>
    </location>
</feature>
<dbReference type="RefSeq" id="WP_281737154.1">
    <property type="nucleotide sequence ID" value="NZ_JAKETQ010000004.1"/>
</dbReference>
<dbReference type="Proteomes" id="UP001156140">
    <property type="component" value="Unassembled WGS sequence"/>
</dbReference>
<proteinExistence type="predicted"/>